<evidence type="ECO:0000313" key="2">
    <source>
        <dbReference type="EMBL" id="CAH3035205.1"/>
    </source>
</evidence>
<evidence type="ECO:0000313" key="3">
    <source>
        <dbReference type="Proteomes" id="UP001159428"/>
    </source>
</evidence>
<keyword evidence="3" id="KW-1185">Reference proteome</keyword>
<protein>
    <submittedName>
        <fullName evidence="2">Uncharacterized protein</fullName>
    </submittedName>
</protein>
<gene>
    <name evidence="2" type="ORF">PMEA_00016712</name>
</gene>
<proteinExistence type="predicted"/>
<organism evidence="2 3">
    <name type="scientific">Pocillopora meandrina</name>
    <dbReference type="NCBI Taxonomy" id="46732"/>
    <lineage>
        <taxon>Eukaryota</taxon>
        <taxon>Metazoa</taxon>
        <taxon>Cnidaria</taxon>
        <taxon>Anthozoa</taxon>
        <taxon>Hexacorallia</taxon>
        <taxon>Scleractinia</taxon>
        <taxon>Astrocoeniina</taxon>
        <taxon>Pocilloporidae</taxon>
        <taxon>Pocillopora</taxon>
    </lineage>
</organism>
<feature type="compositionally biased region" description="Acidic residues" evidence="1">
    <location>
        <begin position="79"/>
        <end position="99"/>
    </location>
</feature>
<feature type="compositionally biased region" description="Acidic residues" evidence="1">
    <location>
        <begin position="13"/>
        <end position="41"/>
    </location>
</feature>
<accession>A0AAU9VPX2</accession>
<evidence type="ECO:0000256" key="1">
    <source>
        <dbReference type="SAM" id="MobiDB-lite"/>
    </source>
</evidence>
<name>A0AAU9VPX2_9CNID</name>
<dbReference type="EMBL" id="CALNXJ010000003">
    <property type="protein sequence ID" value="CAH3035205.1"/>
    <property type="molecule type" value="Genomic_DNA"/>
</dbReference>
<reference evidence="2 3" key="1">
    <citation type="submission" date="2022-05" db="EMBL/GenBank/DDBJ databases">
        <authorList>
            <consortium name="Genoscope - CEA"/>
            <person name="William W."/>
        </authorList>
    </citation>
    <scope>NUCLEOTIDE SEQUENCE [LARGE SCALE GENOMIC DNA]</scope>
</reference>
<feature type="compositionally biased region" description="Basic and acidic residues" evidence="1">
    <location>
        <begin position="42"/>
        <end position="64"/>
    </location>
</feature>
<dbReference type="AlphaFoldDB" id="A0AAU9VPX2"/>
<comment type="caution">
    <text evidence="2">The sequence shown here is derived from an EMBL/GenBank/DDBJ whole genome shotgun (WGS) entry which is preliminary data.</text>
</comment>
<feature type="region of interest" description="Disordered" evidence="1">
    <location>
        <begin position="1"/>
        <end position="105"/>
    </location>
</feature>
<dbReference type="Proteomes" id="UP001159428">
    <property type="component" value="Unassembled WGS sequence"/>
</dbReference>
<dbReference type="Gene3D" id="3.90.930.40">
    <property type="match status" value="1"/>
</dbReference>
<sequence>MIGDLSDGVIGADESDEDMSQAEEDGEENSEEVCEESEESEKEDKKGSKRGAKEDKQGKTEKGKATKPKSKKAEQEQKGDEEDMEDEDEEEGSGDEDDPFDNKEGGDEYILLLHSYNNDRATHMMGKKTSCSTLKFPIRYKGALRQISSMRDEFITVSSLELPEKERLSMVKSLWNEGLLELE</sequence>